<comment type="caution">
    <text evidence="1">The sequence shown here is derived from an EMBL/GenBank/DDBJ whole genome shotgun (WGS) entry which is preliminary data.</text>
</comment>
<protein>
    <submittedName>
        <fullName evidence="1">Uncharacterized protein</fullName>
    </submittedName>
</protein>
<dbReference type="EMBL" id="LCDO01000027">
    <property type="protein sequence ID" value="KKS55124.1"/>
    <property type="molecule type" value="Genomic_DNA"/>
</dbReference>
<gene>
    <name evidence="1" type="ORF">UV20_C0027G0006</name>
</gene>
<organism evidence="1 2">
    <name type="scientific">Candidatus Magasanikbacteria bacterium GW2011_GWA2_42_32</name>
    <dbReference type="NCBI Taxonomy" id="1619039"/>
    <lineage>
        <taxon>Bacteria</taxon>
        <taxon>Candidatus Magasanikiibacteriota</taxon>
    </lineage>
</organism>
<evidence type="ECO:0000313" key="2">
    <source>
        <dbReference type="Proteomes" id="UP000034837"/>
    </source>
</evidence>
<evidence type="ECO:0000313" key="1">
    <source>
        <dbReference type="EMBL" id="KKS55124.1"/>
    </source>
</evidence>
<reference evidence="1 2" key="1">
    <citation type="journal article" date="2015" name="Nature">
        <title>rRNA introns, odd ribosomes, and small enigmatic genomes across a large radiation of phyla.</title>
        <authorList>
            <person name="Brown C.T."/>
            <person name="Hug L.A."/>
            <person name="Thomas B.C."/>
            <person name="Sharon I."/>
            <person name="Castelle C.J."/>
            <person name="Singh A."/>
            <person name="Wilkins M.J."/>
            <person name="Williams K.H."/>
            <person name="Banfield J.F."/>
        </authorList>
    </citation>
    <scope>NUCLEOTIDE SEQUENCE [LARGE SCALE GENOMIC DNA]</scope>
</reference>
<sequence length="262" mass="30804">MRSDTVVLIAARDSYSETWDAFFSLFFKYWPDCPYPVYLFTEKMVFNDQRILPLVIPDDPNKAWGKQWEERIKKAICQINTDYFILLHTDYFFSKPIDTARIMKMENLLRRDDIGYIRLCPVPPPKISWSEDQTLGVLAKTDAYSVSLQAGFWKRKIFEYFLIPGLHPGEFEVEGSKNSFKIKELFLSAKKRSPAIPYIHGISKNTWLYDAVKFLKREGLKIETARKIESLPTYLSRVLYINMLKYRLKLILERITSQGGLR</sequence>
<dbReference type="AlphaFoldDB" id="A0A0G1A2L8"/>
<proteinExistence type="predicted"/>
<dbReference type="Proteomes" id="UP000034837">
    <property type="component" value="Unassembled WGS sequence"/>
</dbReference>
<name>A0A0G1A2L8_9BACT</name>
<accession>A0A0G1A2L8</accession>